<dbReference type="EMBL" id="MN136198">
    <property type="protein sequence ID" value="QEM43054.1"/>
    <property type="molecule type" value="Genomic_DNA"/>
</dbReference>
<protein>
    <submittedName>
        <fullName evidence="2">SAR endolysin</fullName>
    </submittedName>
</protein>
<feature type="domain" description="Cell wall hydrolase SleB" evidence="1">
    <location>
        <begin position="65"/>
        <end position="176"/>
    </location>
</feature>
<dbReference type="SMR" id="A0A7D0JAS0"/>
<proteinExistence type="predicted"/>
<evidence type="ECO:0000259" key="1">
    <source>
        <dbReference type="Pfam" id="PF07486"/>
    </source>
</evidence>
<organism evidence="2 3">
    <name type="scientific">Escherichia phage vB_EcoM_4HA13</name>
    <dbReference type="NCBI Taxonomy" id="2601675"/>
    <lineage>
        <taxon>Viruses</taxon>
        <taxon>Duplodnaviria</taxon>
        <taxon>Heunggongvirae</taxon>
        <taxon>Uroviricota</taxon>
        <taxon>Caudoviricetes</taxon>
        <taxon>Chaseviridae</taxon>
        <taxon>Cleopatravirinae</taxon>
        <taxon>Sabourvirus</taxon>
        <taxon>Sabourvirus sv4HA13</taxon>
    </lineage>
</organism>
<dbReference type="GO" id="GO:0016787">
    <property type="term" value="F:hydrolase activity"/>
    <property type="evidence" value="ECO:0007669"/>
    <property type="project" value="InterPro"/>
</dbReference>
<evidence type="ECO:0000313" key="2">
    <source>
        <dbReference type="EMBL" id="QEM43054.1"/>
    </source>
</evidence>
<evidence type="ECO:0000313" key="3">
    <source>
        <dbReference type="Proteomes" id="UP000509770"/>
    </source>
</evidence>
<dbReference type="InterPro" id="IPR042047">
    <property type="entry name" value="SleB_dom1"/>
</dbReference>
<gene>
    <name evidence="2" type="ORF">AC4HA13_0079</name>
</gene>
<keyword evidence="3" id="KW-1185">Reference proteome</keyword>
<accession>A0A7D0JAS0</accession>
<reference evidence="2" key="1">
    <citation type="submission" date="2019-07" db="EMBL/GenBank/DDBJ databases">
        <authorList>
            <person name="Lin J."/>
            <person name="Cucic S."/>
            <person name="Klem A."/>
            <person name="Kropinski A."/>
            <person name="Anany H."/>
        </authorList>
    </citation>
    <scope>NUCLEOTIDE SEQUENCE [LARGE SCALE GENOMIC DNA]</scope>
</reference>
<dbReference type="Gene3D" id="1.10.10.2520">
    <property type="entry name" value="Cell wall hydrolase SleB, domain 1"/>
    <property type="match status" value="1"/>
</dbReference>
<dbReference type="Pfam" id="PF07486">
    <property type="entry name" value="Hydrolase_2"/>
    <property type="match status" value="1"/>
</dbReference>
<name>A0A7D0JAS0_9CAUD</name>
<dbReference type="Proteomes" id="UP000509770">
    <property type="component" value="Segment"/>
</dbReference>
<dbReference type="InterPro" id="IPR011105">
    <property type="entry name" value="Cell_wall_hydrolase_SleB"/>
</dbReference>
<sequence length="184" mass="20741">MISIKALVILLASFSTQVPASVGTLNDSLTDFASHSYLNGSLKLSSSQRKELDCLTKVIWFEARGESKHGKILVANVVQNRMNFGKPFATTVCGVVYQRSQFSWTLESKKKHARFKDVAKKHWKTEQKQIEDTISVAMNVILFDAKPITEATHFCTATERCSFKNVTKLGRYGNHKLYKYKGNS</sequence>